<evidence type="ECO:0000313" key="5">
    <source>
        <dbReference type="EMBL" id="NDL68380.1"/>
    </source>
</evidence>
<dbReference type="SMART" id="SM00342">
    <property type="entry name" value="HTH_ARAC"/>
    <property type="match status" value="1"/>
</dbReference>
<evidence type="ECO:0000259" key="4">
    <source>
        <dbReference type="PROSITE" id="PS01124"/>
    </source>
</evidence>
<reference evidence="5 6" key="1">
    <citation type="submission" date="2020-01" db="EMBL/GenBank/DDBJ databases">
        <title>Anaeroalcalibacter tamaniensis gen. nov., sp. nov., moderately halophilic strictly anaerobic fermenter bacterium from mud volcano of Taman peninsula.</title>
        <authorList>
            <person name="Frolova A."/>
            <person name="Merkel A.Y."/>
            <person name="Slobodkin A.I."/>
        </authorList>
    </citation>
    <scope>NUCLEOTIDE SEQUENCE [LARGE SCALE GENOMIC DNA]</scope>
    <source>
        <strain evidence="5 6">F-3ap</strain>
    </source>
</reference>
<dbReference type="InterPro" id="IPR037923">
    <property type="entry name" value="HTH-like"/>
</dbReference>
<feature type="domain" description="HTH araC/xylS-type" evidence="4">
    <location>
        <begin position="185"/>
        <end position="283"/>
    </location>
</feature>
<dbReference type="RefSeq" id="WP_162371101.1">
    <property type="nucleotide sequence ID" value="NZ_JAAEEH010000036.1"/>
</dbReference>
<dbReference type="GO" id="GO:0043565">
    <property type="term" value="F:sequence-specific DNA binding"/>
    <property type="evidence" value="ECO:0007669"/>
    <property type="project" value="InterPro"/>
</dbReference>
<keyword evidence="1" id="KW-0805">Transcription regulation</keyword>
<name>A0A7X5HXD5_9FIRM</name>
<organism evidence="5 6">
    <name type="scientific">Anaerotalea alkaliphila</name>
    <dbReference type="NCBI Taxonomy" id="2662126"/>
    <lineage>
        <taxon>Bacteria</taxon>
        <taxon>Bacillati</taxon>
        <taxon>Bacillota</taxon>
        <taxon>Clostridia</taxon>
        <taxon>Eubacteriales</taxon>
        <taxon>Anaerotalea</taxon>
    </lineage>
</organism>
<dbReference type="Proteomes" id="UP000461585">
    <property type="component" value="Unassembled WGS sequence"/>
</dbReference>
<evidence type="ECO:0000313" key="6">
    <source>
        <dbReference type="Proteomes" id="UP000461585"/>
    </source>
</evidence>
<dbReference type="SUPFAM" id="SSF51215">
    <property type="entry name" value="Regulatory protein AraC"/>
    <property type="match status" value="1"/>
</dbReference>
<keyword evidence="2" id="KW-0238">DNA-binding</keyword>
<dbReference type="PANTHER" id="PTHR43280">
    <property type="entry name" value="ARAC-FAMILY TRANSCRIPTIONAL REGULATOR"/>
    <property type="match status" value="1"/>
</dbReference>
<sequence>MIQCFVNHPFTPTFSNGNQPKLLSASRIDASYSIHPRIMHNHKDFAEILFVRSGSGMYVIESERYPIQQGDLIICNSGVLHDEMPEENQDLNTYCIAIKEIRYDNLPPNALIPSDARPVIPSGEDFEDLLRLYSVIYNQLASGCDGRDEIAEFATLALLRIVKRITVQGLEPVQEPRSDLRVLSNQIKDYIDTHYSDELNLEVIAGAMNLSPYYLSHVFKKITGYSPMQYTLRRRIGEAQTLLITTELSITDIASRVGYGNPNYFNVIFTKNIGMSPSKYRKSYIERNK</sequence>
<keyword evidence="3" id="KW-0804">Transcription</keyword>
<evidence type="ECO:0000256" key="2">
    <source>
        <dbReference type="ARBA" id="ARBA00023125"/>
    </source>
</evidence>
<dbReference type="InterPro" id="IPR014710">
    <property type="entry name" value="RmlC-like_jellyroll"/>
</dbReference>
<dbReference type="PANTHER" id="PTHR43280:SF28">
    <property type="entry name" value="HTH-TYPE TRANSCRIPTIONAL ACTIVATOR RHAS"/>
    <property type="match status" value="1"/>
</dbReference>
<keyword evidence="6" id="KW-1185">Reference proteome</keyword>
<dbReference type="PROSITE" id="PS00041">
    <property type="entry name" value="HTH_ARAC_FAMILY_1"/>
    <property type="match status" value="1"/>
</dbReference>
<dbReference type="InterPro" id="IPR009057">
    <property type="entry name" value="Homeodomain-like_sf"/>
</dbReference>
<dbReference type="AlphaFoldDB" id="A0A7X5HXD5"/>
<dbReference type="PROSITE" id="PS01124">
    <property type="entry name" value="HTH_ARAC_FAMILY_2"/>
    <property type="match status" value="1"/>
</dbReference>
<proteinExistence type="predicted"/>
<dbReference type="Gene3D" id="1.10.10.60">
    <property type="entry name" value="Homeodomain-like"/>
    <property type="match status" value="2"/>
</dbReference>
<gene>
    <name evidence="5" type="ORF">GXN74_11580</name>
</gene>
<dbReference type="InterPro" id="IPR018062">
    <property type="entry name" value="HTH_AraC-typ_CS"/>
</dbReference>
<dbReference type="InterPro" id="IPR020449">
    <property type="entry name" value="Tscrpt_reg_AraC-type_HTH"/>
</dbReference>
<dbReference type="Gene3D" id="2.60.120.10">
    <property type="entry name" value="Jelly Rolls"/>
    <property type="match status" value="1"/>
</dbReference>
<dbReference type="CDD" id="cd02208">
    <property type="entry name" value="cupin_RmlC-like"/>
    <property type="match status" value="1"/>
</dbReference>
<dbReference type="PRINTS" id="PR00032">
    <property type="entry name" value="HTHARAC"/>
</dbReference>
<comment type="caution">
    <text evidence="5">The sequence shown here is derived from an EMBL/GenBank/DDBJ whole genome shotgun (WGS) entry which is preliminary data.</text>
</comment>
<dbReference type="Pfam" id="PF02311">
    <property type="entry name" value="AraC_binding"/>
    <property type="match status" value="1"/>
</dbReference>
<evidence type="ECO:0000256" key="1">
    <source>
        <dbReference type="ARBA" id="ARBA00023015"/>
    </source>
</evidence>
<dbReference type="InterPro" id="IPR003313">
    <property type="entry name" value="AraC-bd"/>
</dbReference>
<protein>
    <submittedName>
        <fullName evidence="5">AraC family transcriptional regulator</fullName>
    </submittedName>
</protein>
<dbReference type="Pfam" id="PF12833">
    <property type="entry name" value="HTH_18"/>
    <property type="match status" value="1"/>
</dbReference>
<evidence type="ECO:0000256" key="3">
    <source>
        <dbReference type="ARBA" id="ARBA00023163"/>
    </source>
</evidence>
<dbReference type="SUPFAM" id="SSF46689">
    <property type="entry name" value="Homeodomain-like"/>
    <property type="match status" value="2"/>
</dbReference>
<accession>A0A7X5HXD5</accession>
<dbReference type="GO" id="GO:0003700">
    <property type="term" value="F:DNA-binding transcription factor activity"/>
    <property type="evidence" value="ECO:0007669"/>
    <property type="project" value="InterPro"/>
</dbReference>
<dbReference type="EMBL" id="JAAEEH010000036">
    <property type="protein sequence ID" value="NDL68380.1"/>
    <property type="molecule type" value="Genomic_DNA"/>
</dbReference>
<dbReference type="InterPro" id="IPR018060">
    <property type="entry name" value="HTH_AraC"/>
</dbReference>